<protein>
    <recommendedName>
        <fullName evidence="6">Reticulon-like protein</fullName>
    </recommendedName>
</protein>
<feature type="transmembrane region" description="Helical" evidence="6">
    <location>
        <begin position="101"/>
        <end position="120"/>
    </location>
</feature>
<dbReference type="InterPro" id="IPR003388">
    <property type="entry name" value="Reticulon"/>
</dbReference>
<dbReference type="Proteomes" id="UP001141327">
    <property type="component" value="Unassembled WGS sequence"/>
</dbReference>
<dbReference type="Pfam" id="PF02453">
    <property type="entry name" value="Reticulon"/>
    <property type="match status" value="1"/>
</dbReference>
<accession>A0ABQ8UQI9</accession>
<gene>
    <name evidence="8" type="ORF">PAPYR_1995</name>
</gene>
<proteinExistence type="predicted"/>
<dbReference type="PROSITE" id="PS50845">
    <property type="entry name" value="RETICULON"/>
    <property type="match status" value="1"/>
</dbReference>
<reference evidence="8" key="1">
    <citation type="journal article" date="2022" name="bioRxiv">
        <title>Genomics of Preaxostyla Flagellates Illuminates Evolutionary Transitions and the Path Towards Mitochondrial Loss.</title>
        <authorList>
            <person name="Novak L.V.F."/>
            <person name="Treitli S.C."/>
            <person name="Pyrih J."/>
            <person name="Halakuc P."/>
            <person name="Pipaliya S.V."/>
            <person name="Vacek V."/>
            <person name="Brzon O."/>
            <person name="Soukal P."/>
            <person name="Eme L."/>
            <person name="Dacks J.B."/>
            <person name="Karnkowska A."/>
            <person name="Elias M."/>
            <person name="Hampl V."/>
        </authorList>
    </citation>
    <scope>NUCLEOTIDE SEQUENCE</scope>
    <source>
        <strain evidence="8">RCP-MX</strain>
    </source>
</reference>
<dbReference type="EMBL" id="JAPMOS010000007">
    <property type="protein sequence ID" value="KAJ4461427.1"/>
    <property type="molecule type" value="Genomic_DNA"/>
</dbReference>
<evidence type="ECO:0000313" key="9">
    <source>
        <dbReference type="Proteomes" id="UP001141327"/>
    </source>
</evidence>
<comment type="caution">
    <text evidence="8">The sequence shown here is derived from an EMBL/GenBank/DDBJ whole genome shotgun (WGS) entry which is preliminary data.</text>
</comment>
<evidence type="ECO:0000313" key="8">
    <source>
        <dbReference type="EMBL" id="KAJ4461427.1"/>
    </source>
</evidence>
<keyword evidence="3 6" id="KW-0256">Endoplasmic reticulum</keyword>
<sequence>MLGTGWVGLGPDRDEWCGGLVTAFGNPFSLSRDCKCFVPSINFELHPLEMEPVPSAPPAPSVSPAESPFQSIVLYRRPTVSLLVLFSGVTVHYLLTHYPFIWLHASVALLALAALAVLSLLKKQSTQGVQGERAQQIETLAHSIAAQMIPFLPFYNSMMEKARRALSFNDLVFSLQVFGGLFFLWIFSRAICLKCVVFMVFIYYMSIPFLMARFPEQTDRLYALVMGYIHNALQFVAPYLHKAREEAAKYIPALAAPAPSAPAHSGTPISE</sequence>
<keyword evidence="9" id="KW-1185">Reference proteome</keyword>
<evidence type="ECO:0000259" key="7">
    <source>
        <dbReference type="PROSITE" id="PS50845"/>
    </source>
</evidence>
<comment type="subcellular location">
    <subcellularLocation>
        <location evidence="1 6">Endoplasmic reticulum membrane</location>
        <topology evidence="1 6">Multi-pass membrane protein</topology>
    </subcellularLocation>
</comment>
<evidence type="ECO:0000256" key="3">
    <source>
        <dbReference type="ARBA" id="ARBA00022824"/>
    </source>
</evidence>
<keyword evidence="2 6" id="KW-0812">Transmembrane</keyword>
<name>A0ABQ8UQI9_9EUKA</name>
<evidence type="ECO:0000256" key="5">
    <source>
        <dbReference type="ARBA" id="ARBA00023136"/>
    </source>
</evidence>
<evidence type="ECO:0000256" key="2">
    <source>
        <dbReference type="ARBA" id="ARBA00022692"/>
    </source>
</evidence>
<evidence type="ECO:0000256" key="6">
    <source>
        <dbReference type="RuleBase" id="RU363132"/>
    </source>
</evidence>
<organism evidence="8 9">
    <name type="scientific">Paratrimastix pyriformis</name>
    <dbReference type="NCBI Taxonomy" id="342808"/>
    <lineage>
        <taxon>Eukaryota</taxon>
        <taxon>Metamonada</taxon>
        <taxon>Preaxostyla</taxon>
        <taxon>Paratrimastigidae</taxon>
        <taxon>Paratrimastix</taxon>
    </lineage>
</organism>
<feature type="domain" description="Reticulon" evidence="7">
    <location>
        <begin position="69"/>
        <end position="259"/>
    </location>
</feature>
<evidence type="ECO:0000256" key="1">
    <source>
        <dbReference type="ARBA" id="ARBA00004477"/>
    </source>
</evidence>
<keyword evidence="4 6" id="KW-1133">Transmembrane helix</keyword>
<evidence type="ECO:0000256" key="4">
    <source>
        <dbReference type="ARBA" id="ARBA00022989"/>
    </source>
</evidence>
<feature type="transmembrane region" description="Helical" evidence="6">
    <location>
        <begin position="195"/>
        <end position="215"/>
    </location>
</feature>
<feature type="transmembrane region" description="Helical" evidence="6">
    <location>
        <begin position="171"/>
        <end position="188"/>
    </location>
</feature>
<keyword evidence="5 6" id="KW-0472">Membrane</keyword>
<feature type="transmembrane region" description="Helical" evidence="6">
    <location>
        <begin position="79"/>
        <end position="95"/>
    </location>
</feature>